<dbReference type="SUPFAM" id="SSF56925">
    <property type="entry name" value="OMPA-like"/>
    <property type="match status" value="1"/>
</dbReference>
<dbReference type="EMBL" id="JABBXH010000003">
    <property type="protein sequence ID" value="NMP32113.1"/>
    <property type="molecule type" value="Genomic_DNA"/>
</dbReference>
<reference evidence="2 3" key="1">
    <citation type="submission" date="2020-04" db="EMBL/GenBank/DDBJ databases">
        <title>Thalassotalea sp. M1531, isolated from the surface of marine red alga.</title>
        <authorList>
            <person name="Pang L."/>
            <person name="Lu D.-C."/>
        </authorList>
    </citation>
    <scope>NUCLEOTIDE SEQUENCE [LARGE SCALE GENOMIC DNA]</scope>
    <source>
        <strain evidence="2 3">M1531</strain>
    </source>
</reference>
<keyword evidence="3" id="KW-1185">Reference proteome</keyword>
<evidence type="ECO:0000313" key="3">
    <source>
        <dbReference type="Proteomes" id="UP000568664"/>
    </source>
</evidence>
<evidence type="ECO:0000313" key="2">
    <source>
        <dbReference type="EMBL" id="NMP32113.1"/>
    </source>
</evidence>
<dbReference type="InterPro" id="IPR011250">
    <property type="entry name" value="OMP/PagP_B-barrel"/>
</dbReference>
<sequence length="204" mass="22584">MHTSLLVACILLVLPYIVCAQEKAKSTFEFTPFTSYRLGGDFDEIAGDNTIRLEDKNGYGLIAAWHYDHNRQGELLISHYVSNFDTNLAELHGSEVAISYVHLGGNIKLSNGIVPFWLSGGVGFTHLSPNAKHLNSETNFSASLGLNSKLSLSENMKIFIGGRIYGTFFDSESEVFCDSTECAIFIESEIWIQSELLLGVNVMF</sequence>
<evidence type="ECO:0000256" key="1">
    <source>
        <dbReference type="SAM" id="SignalP"/>
    </source>
</evidence>
<feature type="chain" id="PRO_5030766287" description="Outer membrane protein beta-barrel domain-containing protein" evidence="1">
    <location>
        <begin position="21"/>
        <end position="204"/>
    </location>
</feature>
<dbReference type="AlphaFoldDB" id="A0A7Y0LCN4"/>
<feature type="signal peptide" evidence="1">
    <location>
        <begin position="1"/>
        <end position="20"/>
    </location>
</feature>
<accession>A0A7Y0LCN4</accession>
<dbReference type="RefSeq" id="WP_169075431.1">
    <property type="nucleotide sequence ID" value="NZ_JABBXH010000003.1"/>
</dbReference>
<dbReference type="Gene3D" id="2.40.160.20">
    <property type="match status" value="1"/>
</dbReference>
<name>A0A7Y0LCN4_9GAMM</name>
<protein>
    <recommendedName>
        <fullName evidence="4">Outer membrane protein beta-barrel domain-containing protein</fullName>
    </recommendedName>
</protein>
<organism evidence="2 3">
    <name type="scientific">Thalassotalea algicola</name>
    <dbReference type="NCBI Taxonomy" id="2716224"/>
    <lineage>
        <taxon>Bacteria</taxon>
        <taxon>Pseudomonadati</taxon>
        <taxon>Pseudomonadota</taxon>
        <taxon>Gammaproteobacteria</taxon>
        <taxon>Alteromonadales</taxon>
        <taxon>Colwelliaceae</taxon>
        <taxon>Thalassotalea</taxon>
    </lineage>
</organism>
<keyword evidence="1" id="KW-0732">Signal</keyword>
<proteinExistence type="predicted"/>
<dbReference type="Proteomes" id="UP000568664">
    <property type="component" value="Unassembled WGS sequence"/>
</dbReference>
<evidence type="ECO:0008006" key="4">
    <source>
        <dbReference type="Google" id="ProtNLM"/>
    </source>
</evidence>
<gene>
    <name evidence="2" type="ORF">HII17_11085</name>
</gene>
<comment type="caution">
    <text evidence="2">The sequence shown here is derived from an EMBL/GenBank/DDBJ whole genome shotgun (WGS) entry which is preliminary data.</text>
</comment>